<sequence>MDLFSTCILYLAILYVSSCLIYLVRKQKLKGTSLLPPGKMGLPIIGETLDFVMAGRKGCPEEFIRDRTIRYSPNVFQTSLLGENLAVFCGASGNKFLFSGENKYVTSWWPRSVKKVLLFPEDLEKSFNEESTKKRSFLLEFLKPEALQHYIPIMDSMTRKHLEVDWSPYKEVRVLPLSKKYSFALACCIFMSMKDPEHVAKFSASFSLVTAGLMSVPINFPGTAFNKAIQGGKSIRKELLSIIKGRKKEIMEDKDTTARDLLTRMLLAEDKNGQVMKETKIASMIIGLLIASHDTTSTSITFVVNYLAEYPDVYEQVLKEQVAIARSKCQDELLNWEDIQKMRYSWMVACEVMRLSPPAQGAFREAIADFTYSGFTIPKGWKTYWTVHSTHKDPRYFPEPEKFNPSRFDGSGPAPYTFIPFGGGPRKCPGKEYARIEILVFMHNLVTKFRWKKVIPNEKITYNPSPIPVKGLPIRIDPHI</sequence>
<evidence type="ECO:0000256" key="4">
    <source>
        <dbReference type="ARBA" id="ARBA00022692"/>
    </source>
</evidence>
<evidence type="ECO:0000256" key="10">
    <source>
        <dbReference type="RuleBase" id="RU000461"/>
    </source>
</evidence>
<evidence type="ECO:0000256" key="9">
    <source>
        <dbReference type="PIRSR" id="PIRSR602401-1"/>
    </source>
</evidence>
<dbReference type="InterPro" id="IPR002401">
    <property type="entry name" value="Cyt_P450_E_grp-I"/>
</dbReference>
<dbReference type="SUPFAM" id="SSF48264">
    <property type="entry name" value="Cytochrome P450"/>
    <property type="match status" value="1"/>
</dbReference>
<dbReference type="EMBL" id="MG708190">
    <property type="protein sequence ID" value="AZS32335.1"/>
    <property type="molecule type" value="mRNA"/>
</dbReference>
<evidence type="ECO:0000256" key="7">
    <source>
        <dbReference type="ARBA" id="ARBA00023002"/>
    </source>
</evidence>
<gene>
    <name evidence="11" type="primary">CYP4</name>
</gene>
<evidence type="ECO:0000256" key="6">
    <source>
        <dbReference type="ARBA" id="ARBA00022989"/>
    </source>
</evidence>
<evidence type="ECO:0000256" key="5">
    <source>
        <dbReference type="ARBA" id="ARBA00022723"/>
    </source>
</evidence>
<evidence type="ECO:0000256" key="8">
    <source>
        <dbReference type="ARBA" id="ARBA00023004"/>
    </source>
</evidence>
<dbReference type="GO" id="GO:0016020">
    <property type="term" value="C:membrane"/>
    <property type="evidence" value="ECO:0007669"/>
    <property type="project" value="UniProtKB-SubCell"/>
</dbReference>
<reference evidence="11" key="1">
    <citation type="submission" date="2017-12" db="EMBL/GenBank/DDBJ databases">
        <title>CYP716 family cytochrome P450 monooxygenases of Lagerstroemia speciosa.</title>
        <authorList>
            <person name="Danday S."/>
            <person name="Ghosh S."/>
        </authorList>
    </citation>
    <scope>NUCLEOTIDE SEQUENCE</scope>
</reference>
<evidence type="ECO:0000256" key="1">
    <source>
        <dbReference type="ARBA" id="ARBA00001971"/>
    </source>
</evidence>
<dbReference type="PANTHER" id="PTHR24286">
    <property type="entry name" value="CYTOCHROME P450 26"/>
    <property type="match status" value="1"/>
</dbReference>
<organism evidence="11">
    <name type="scientific">Lagerstroemia speciosa</name>
    <name type="common">Queen crape myrtle</name>
    <name type="synonym">Munchausia speciosa</name>
    <dbReference type="NCBI Taxonomy" id="122810"/>
    <lineage>
        <taxon>Eukaryota</taxon>
        <taxon>Viridiplantae</taxon>
        <taxon>Streptophyta</taxon>
        <taxon>Embryophyta</taxon>
        <taxon>Tracheophyta</taxon>
        <taxon>Spermatophyta</taxon>
        <taxon>Magnoliopsida</taxon>
        <taxon>eudicotyledons</taxon>
        <taxon>Gunneridae</taxon>
        <taxon>Pentapetalae</taxon>
        <taxon>rosids</taxon>
        <taxon>malvids</taxon>
        <taxon>Myrtales</taxon>
        <taxon>Lythraceae</taxon>
        <taxon>Lagerstroemia</taxon>
    </lineage>
</organism>
<dbReference type="PRINTS" id="PR00385">
    <property type="entry name" value="P450"/>
</dbReference>
<dbReference type="GO" id="GO:0016705">
    <property type="term" value="F:oxidoreductase activity, acting on paired donors, with incorporation or reduction of molecular oxygen"/>
    <property type="evidence" value="ECO:0007669"/>
    <property type="project" value="InterPro"/>
</dbReference>
<dbReference type="InterPro" id="IPR017972">
    <property type="entry name" value="Cyt_P450_CS"/>
</dbReference>
<protein>
    <submittedName>
        <fullName evidence="11">CYP716 family cytochrome P450 monooxygenase</fullName>
    </submittedName>
</protein>
<comment type="cofactor">
    <cofactor evidence="1 9">
        <name>heme</name>
        <dbReference type="ChEBI" id="CHEBI:30413"/>
    </cofactor>
</comment>
<keyword evidence="6" id="KW-0472">Membrane</keyword>
<dbReference type="AlphaFoldDB" id="A0A3S9W0N0"/>
<dbReference type="PANTHER" id="PTHR24286:SF53">
    <property type="entry name" value="BETA-AMYRIN 28-OXIDASE-LIKE"/>
    <property type="match status" value="1"/>
</dbReference>
<dbReference type="InterPro" id="IPR036396">
    <property type="entry name" value="Cyt_P450_sf"/>
</dbReference>
<keyword evidence="4" id="KW-0812">Transmembrane</keyword>
<dbReference type="CDD" id="cd11043">
    <property type="entry name" value="CYP90-like"/>
    <property type="match status" value="1"/>
</dbReference>
<dbReference type="PROSITE" id="PS00086">
    <property type="entry name" value="CYTOCHROME_P450"/>
    <property type="match status" value="1"/>
</dbReference>
<keyword evidence="10 11" id="KW-0503">Monooxygenase</keyword>
<dbReference type="Gene3D" id="1.10.630.10">
    <property type="entry name" value="Cytochrome P450"/>
    <property type="match status" value="1"/>
</dbReference>
<proteinExistence type="evidence at transcript level"/>
<evidence type="ECO:0000256" key="3">
    <source>
        <dbReference type="ARBA" id="ARBA00010617"/>
    </source>
</evidence>
<dbReference type="GO" id="GO:0005506">
    <property type="term" value="F:iron ion binding"/>
    <property type="evidence" value="ECO:0007669"/>
    <property type="project" value="InterPro"/>
</dbReference>
<keyword evidence="7 10" id="KW-0560">Oxidoreductase</keyword>
<dbReference type="GO" id="GO:0016125">
    <property type="term" value="P:sterol metabolic process"/>
    <property type="evidence" value="ECO:0007669"/>
    <property type="project" value="TreeGrafter"/>
</dbReference>
<accession>A0A3S9W0N0</accession>
<name>A0A3S9W0N0_LAGSP</name>
<keyword evidence="5 9" id="KW-0479">Metal-binding</keyword>
<keyword evidence="8 9" id="KW-0408">Iron</keyword>
<dbReference type="GO" id="GO:0004497">
    <property type="term" value="F:monooxygenase activity"/>
    <property type="evidence" value="ECO:0007669"/>
    <property type="project" value="UniProtKB-KW"/>
</dbReference>
<keyword evidence="6" id="KW-1133">Transmembrane helix</keyword>
<dbReference type="GO" id="GO:0020037">
    <property type="term" value="F:heme binding"/>
    <property type="evidence" value="ECO:0007669"/>
    <property type="project" value="InterPro"/>
</dbReference>
<evidence type="ECO:0000256" key="2">
    <source>
        <dbReference type="ARBA" id="ARBA00004167"/>
    </source>
</evidence>
<dbReference type="FunFam" id="1.10.630.10:FF:000022">
    <property type="entry name" value="Taxadiene 5-alpha hydroxylase"/>
    <property type="match status" value="1"/>
</dbReference>
<comment type="subcellular location">
    <subcellularLocation>
        <location evidence="2">Membrane</location>
        <topology evidence="2">Single-pass membrane protein</topology>
    </subcellularLocation>
</comment>
<keyword evidence="9 10" id="KW-0349">Heme</keyword>
<dbReference type="PRINTS" id="PR00463">
    <property type="entry name" value="EP450I"/>
</dbReference>
<feature type="binding site" description="axial binding residue" evidence="9">
    <location>
        <position position="428"/>
    </location>
    <ligand>
        <name>heme</name>
        <dbReference type="ChEBI" id="CHEBI:30413"/>
    </ligand>
    <ligandPart>
        <name>Fe</name>
        <dbReference type="ChEBI" id="CHEBI:18248"/>
    </ligandPart>
</feature>
<dbReference type="Pfam" id="PF00067">
    <property type="entry name" value="p450"/>
    <property type="match status" value="1"/>
</dbReference>
<comment type="similarity">
    <text evidence="3 10">Belongs to the cytochrome P450 family.</text>
</comment>
<dbReference type="InterPro" id="IPR001128">
    <property type="entry name" value="Cyt_P450"/>
</dbReference>
<evidence type="ECO:0000313" key="11">
    <source>
        <dbReference type="EMBL" id="AZS32335.1"/>
    </source>
</evidence>